<evidence type="ECO:0000313" key="2">
    <source>
        <dbReference type="EMBL" id="MBC2596119.1"/>
    </source>
</evidence>
<name>A0A842HID4_9BACT</name>
<protein>
    <submittedName>
        <fullName evidence="2">Uncharacterized protein</fullName>
    </submittedName>
</protein>
<dbReference type="Proteomes" id="UP000546464">
    <property type="component" value="Unassembled WGS sequence"/>
</dbReference>
<dbReference type="AlphaFoldDB" id="A0A842HID4"/>
<feature type="transmembrane region" description="Helical" evidence="1">
    <location>
        <begin position="20"/>
        <end position="40"/>
    </location>
</feature>
<accession>A0A842HID4</accession>
<keyword evidence="1" id="KW-0812">Transmembrane</keyword>
<organism evidence="2 3">
    <name type="scientific">Ruficoccus amylovorans</name>
    <dbReference type="NCBI Taxonomy" id="1804625"/>
    <lineage>
        <taxon>Bacteria</taxon>
        <taxon>Pseudomonadati</taxon>
        <taxon>Verrucomicrobiota</taxon>
        <taxon>Opitutia</taxon>
        <taxon>Puniceicoccales</taxon>
        <taxon>Cerasicoccaceae</taxon>
        <taxon>Ruficoccus</taxon>
    </lineage>
</organism>
<keyword evidence="1" id="KW-0472">Membrane</keyword>
<dbReference type="RefSeq" id="WP_185677034.1">
    <property type="nucleotide sequence ID" value="NZ_JACHVB010000060.1"/>
</dbReference>
<keyword evidence="3" id="KW-1185">Reference proteome</keyword>
<sequence length="61" mass="6865">MLSLLATIAQPFEFNNLLGPLMALGLFLGALKVFAAMGLLRRHLQKEEDSFRKGHLPRQED</sequence>
<gene>
    <name evidence="2" type="ORF">H5P28_17765</name>
</gene>
<dbReference type="EMBL" id="JACHVB010000060">
    <property type="protein sequence ID" value="MBC2596119.1"/>
    <property type="molecule type" value="Genomic_DNA"/>
</dbReference>
<reference evidence="2 3" key="1">
    <citation type="submission" date="2020-07" db="EMBL/GenBank/DDBJ databases">
        <authorList>
            <person name="Feng X."/>
        </authorList>
    </citation>
    <scope>NUCLEOTIDE SEQUENCE [LARGE SCALE GENOMIC DNA]</scope>
    <source>
        <strain evidence="2 3">JCM31066</strain>
    </source>
</reference>
<proteinExistence type="predicted"/>
<keyword evidence="1" id="KW-1133">Transmembrane helix</keyword>
<comment type="caution">
    <text evidence="2">The sequence shown here is derived from an EMBL/GenBank/DDBJ whole genome shotgun (WGS) entry which is preliminary data.</text>
</comment>
<evidence type="ECO:0000256" key="1">
    <source>
        <dbReference type="SAM" id="Phobius"/>
    </source>
</evidence>
<evidence type="ECO:0000313" key="3">
    <source>
        <dbReference type="Proteomes" id="UP000546464"/>
    </source>
</evidence>